<gene>
    <name evidence="11" type="ORF">SAMN05660686_00276</name>
</gene>
<evidence type="ECO:0000256" key="7">
    <source>
        <dbReference type="ARBA" id="ARBA00022779"/>
    </source>
</evidence>
<protein>
    <recommendedName>
        <fullName evidence="10">Flagellar protein FliL</fullName>
    </recommendedName>
</protein>
<accession>A0A8G2BFM4</accession>
<keyword evidence="11" id="KW-0966">Cell projection</keyword>
<evidence type="ECO:0000256" key="10">
    <source>
        <dbReference type="RuleBase" id="RU364125"/>
    </source>
</evidence>
<dbReference type="GO" id="GO:0005886">
    <property type="term" value="C:plasma membrane"/>
    <property type="evidence" value="ECO:0007669"/>
    <property type="project" value="UniProtKB-SubCell"/>
</dbReference>
<evidence type="ECO:0000256" key="1">
    <source>
        <dbReference type="ARBA" id="ARBA00002254"/>
    </source>
</evidence>
<organism evidence="11 12">
    <name type="scientific">Thalassobaculum litoreum DSM 18839</name>
    <dbReference type="NCBI Taxonomy" id="1123362"/>
    <lineage>
        <taxon>Bacteria</taxon>
        <taxon>Pseudomonadati</taxon>
        <taxon>Pseudomonadota</taxon>
        <taxon>Alphaproteobacteria</taxon>
        <taxon>Rhodospirillales</taxon>
        <taxon>Thalassobaculaceae</taxon>
        <taxon>Thalassobaculum</taxon>
    </lineage>
</organism>
<keyword evidence="5 10" id="KW-0145">Chemotaxis</keyword>
<evidence type="ECO:0000313" key="12">
    <source>
        <dbReference type="Proteomes" id="UP000198615"/>
    </source>
</evidence>
<dbReference type="GO" id="GO:0071973">
    <property type="term" value="P:bacterial-type flagellum-dependent cell motility"/>
    <property type="evidence" value="ECO:0007669"/>
    <property type="project" value="InterPro"/>
</dbReference>
<name>A0A8G2BFM4_9PROT</name>
<reference evidence="11 12" key="1">
    <citation type="submission" date="2016-10" db="EMBL/GenBank/DDBJ databases">
        <authorList>
            <person name="Varghese N."/>
            <person name="Submissions S."/>
        </authorList>
    </citation>
    <scope>NUCLEOTIDE SEQUENCE [LARGE SCALE GENOMIC DNA]</scope>
    <source>
        <strain evidence="11 12">DSM 18839</strain>
    </source>
</reference>
<keyword evidence="9 10" id="KW-0472">Membrane</keyword>
<keyword evidence="6" id="KW-0812">Transmembrane</keyword>
<sequence>MKIVIILVVLLALVGGGLFGVASFAPDLLPPQVQTLMGIEVAESTEPEEPVKPENTTLIDVDPLTIPLFEGGDVTSFLVMDILLEVEFGEKQNYVNQQMPRIIDTILTYVHALASLDIEPGISDRQFLKERLLAKLDETIGKGYIVNILFQNLFERPLG</sequence>
<evidence type="ECO:0000256" key="5">
    <source>
        <dbReference type="ARBA" id="ARBA00022500"/>
    </source>
</evidence>
<keyword evidence="8" id="KW-1133">Transmembrane helix</keyword>
<proteinExistence type="inferred from homology"/>
<dbReference type="Pfam" id="PF03748">
    <property type="entry name" value="FliL"/>
    <property type="match status" value="1"/>
</dbReference>
<comment type="function">
    <text evidence="1 10">Controls the rotational direction of flagella during chemotaxis.</text>
</comment>
<dbReference type="OrthoDB" id="7350029at2"/>
<keyword evidence="11" id="KW-0969">Cilium</keyword>
<keyword evidence="11" id="KW-0282">Flagellum</keyword>
<dbReference type="RefSeq" id="WP_028794879.1">
    <property type="nucleotide sequence ID" value="NZ_FNBW01000001.1"/>
</dbReference>
<evidence type="ECO:0000256" key="9">
    <source>
        <dbReference type="ARBA" id="ARBA00023136"/>
    </source>
</evidence>
<dbReference type="Proteomes" id="UP000198615">
    <property type="component" value="Unassembled WGS sequence"/>
</dbReference>
<keyword evidence="4" id="KW-1003">Cell membrane</keyword>
<evidence type="ECO:0000256" key="4">
    <source>
        <dbReference type="ARBA" id="ARBA00022475"/>
    </source>
</evidence>
<dbReference type="GO" id="GO:0006935">
    <property type="term" value="P:chemotaxis"/>
    <property type="evidence" value="ECO:0007669"/>
    <property type="project" value="UniProtKB-KW"/>
</dbReference>
<keyword evidence="12" id="KW-1185">Reference proteome</keyword>
<evidence type="ECO:0000256" key="8">
    <source>
        <dbReference type="ARBA" id="ARBA00022989"/>
    </source>
</evidence>
<dbReference type="InterPro" id="IPR005503">
    <property type="entry name" value="FliL"/>
</dbReference>
<comment type="caution">
    <text evidence="11">The sequence shown here is derived from an EMBL/GenBank/DDBJ whole genome shotgun (WGS) entry which is preliminary data.</text>
</comment>
<evidence type="ECO:0000256" key="6">
    <source>
        <dbReference type="ARBA" id="ARBA00022692"/>
    </source>
</evidence>
<keyword evidence="10" id="KW-0997">Cell inner membrane</keyword>
<evidence type="ECO:0000256" key="2">
    <source>
        <dbReference type="ARBA" id="ARBA00004162"/>
    </source>
</evidence>
<comment type="similarity">
    <text evidence="3 10">Belongs to the FliL family.</text>
</comment>
<comment type="subcellular location">
    <subcellularLocation>
        <location evidence="10">Cell inner membrane</location>
    </subcellularLocation>
    <subcellularLocation>
        <location evidence="2">Cell membrane</location>
        <topology evidence="2">Single-pass membrane protein</topology>
    </subcellularLocation>
</comment>
<dbReference type="EMBL" id="FNBW01000001">
    <property type="protein sequence ID" value="SDF10599.1"/>
    <property type="molecule type" value="Genomic_DNA"/>
</dbReference>
<evidence type="ECO:0000256" key="3">
    <source>
        <dbReference type="ARBA" id="ARBA00008281"/>
    </source>
</evidence>
<dbReference type="GO" id="GO:0009425">
    <property type="term" value="C:bacterial-type flagellum basal body"/>
    <property type="evidence" value="ECO:0007669"/>
    <property type="project" value="InterPro"/>
</dbReference>
<keyword evidence="7 10" id="KW-0283">Flagellar rotation</keyword>
<evidence type="ECO:0000313" key="11">
    <source>
        <dbReference type="EMBL" id="SDF10599.1"/>
    </source>
</evidence>
<dbReference type="AlphaFoldDB" id="A0A8G2BFM4"/>